<keyword evidence="8" id="KW-1133">Transmembrane helix</keyword>
<gene>
    <name evidence="9" type="ORF">MONAX_5E024741</name>
</gene>
<evidence type="ECO:0000256" key="3">
    <source>
        <dbReference type="ARBA" id="ARBA00022617"/>
    </source>
</evidence>
<evidence type="ECO:0000256" key="5">
    <source>
        <dbReference type="ARBA" id="ARBA00022848"/>
    </source>
</evidence>
<evidence type="ECO:0000256" key="8">
    <source>
        <dbReference type="SAM" id="Phobius"/>
    </source>
</evidence>
<keyword evidence="8" id="KW-0812">Transmembrane</keyword>
<dbReference type="GO" id="GO:0005506">
    <property type="term" value="F:iron ion binding"/>
    <property type="evidence" value="ECO:0007669"/>
    <property type="project" value="InterPro"/>
</dbReference>
<dbReference type="Gene3D" id="1.10.630.10">
    <property type="entry name" value="Cytochrome P450"/>
    <property type="match status" value="1"/>
</dbReference>
<keyword evidence="7" id="KW-0753">Steroid metabolism</keyword>
<evidence type="ECO:0000313" key="10">
    <source>
        <dbReference type="Proteomes" id="UP000335636"/>
    </source>
</evidence>
<sequence>MVLLGFLQAGGSVLGQAMERVTGGNLLSMLLIACAFTLSLVYLFRLAVSHLVPLPAGAKSPPYIFSPIPFLGHAIAFGKSPIEFLENAYEKYGPVFSFTMVGKTFTYLLGSDAAALFFNSKNEDLNAEDVYSRLTTPVFGKGVGYDVPNAVFLEQKKMLKSGLNIAHFK</sequence>
<dbReference type="GO" id="GO:0004497">
    <property type="term" value="F:monooxygenase activity"/>
    <property type="evidence" value="ECO:0007669"/>
    <property type="project" value="InterPro"/>
</dbReference>
<dbReference type="InterPro" id="IPR002403">
    <property type="entry name" value="Cyt_P450_E_grp-IV"/>
</dbReference>
<dbReference type="InterPro" id="IPR001128">
    <property type="entry name" value="Cyt_P450"/>
</dbReference>
<comment type="caution">
    <text evidence="9">The sequence shown here is derived from an EMBL/GenBank/DDBJ whole genome shotgun (WGS) entry which is preliminary data.</text>
</comment>
<dbReference type="GO" id="GO:0016125">
    <property type="term" value="P:sterol metabolic process"/>
    <property type="evidence" value="ECO:0007669"/>
    <property type="project" value="UniProtKB-ARBA"/>
</dbReference>
<evidence type="ECO:0000256" key="1">
    <source>
        <dbReference type="ARBA" id="ARBA00004524"/>
    </source>
</evidence>
<dbReference type="Pfam" id="PF00067">
    <property type="entry name" value="p450"/>
    <property type="match status" value="1"/>
</dbReference>
<name>A0A5E4DDT1_MARMO</name>
<dbReference type="PRINTS" id="PR00465">
    <property type="entry name" value="EP450IV"/>
</dbReference>
<keyword evidence="5" id="KW-0256">Endoplasmic reticulum</keyword>
<organism evidence="9 10">
    <name type="scientific">Marmota monax</name>
    <name type="common">Woodchuck</name>
    <dbReference type="NCBI Taxonomy" id="9995"/>
    <lineage>
        <taxon>Eukaryota</taxon>
        <taxon>Metazoa</taxon>
        <taxon>Chordata</taxon>
        <taxon>Craniata</taxon>
        <taxon>Vertebrata</taxon>
        <taxon>Euteleostomi</taxon>
        <taxon>Mammalia</taxon>
        <taxon>Eutheria</taxon>
        <taxon>Euarchontoglires</taxon>
        <taxon>Glires</taxon>
        <taxon>Rodentia</taxon>
        <taxon>Sciuromorpha</taxon>
        <taxon>Sciuridae</taxon>
        <taxon>Xerinae</taxon>
        <taxon>Marmotini</taxon>
        <taxon>Marmota</taxon>
    </lineage>
</organism>
<feature type="transmembrane region" description="Helical" evidence="8">
    <location>
        <begin position="25"/>
        <end position="44"/>
    </location>
</feature>
<dbReference type="PANTHER" id="PTHR24304">
    <property type="entry name" value="CYTOCHROME P450 FAMILY 7"/>
    <property type="match status" value="1"/>
</dbReference>
<dbReference type="PANTHER" id="PTHR24304:SF2">
    <property type="entry name" value="24-HYDROXYCHOLESTEROL 7-ALPHA-HYDROXYLASE"/>
    <property type="match status" value="1"/>
</dbReference>
<dbReference type="SUPFAM" id="SSF48264">
    <property type="entry name" value="Cytochrome P450"/>
    <property type="match status" value="1"/>
</dbReference>
<evidence type="ECO:0000256" key="4">
    <source>
        <dbReference type="ARBA" id="ARBA00022723"/>
    </source>
</evidence>
<dbReference type="GO" id="GO:0016705">
    <property type="term" value="F:oxidoreductase activity, acting on paired donors, with incorporation or reduction of molecular oxygen"/>
    <property type="evidence" value="ECO:0007669"/>
    <property type="project" value="InterPro"/>
</dbReference>
<comment type="similarity">
    <text evidence="2">Belongs to the cytochrome P450 family.</text>
</comment>
<dbReference type="InterPro" id="IPR036396">
    <property type="entry name" value="Cyt_P450_sf"/>
</dbReference>
<dbReference type="InterPro" id="IPR050529">
    <property type="entry name" value="CYP450_sterol_14alpha_dmase"/>
</dbReference>
<dbReference type="EMBL" id="CABDUW010022352">
    <property type="protein sequence ID" value="VTJ92404.1"/>
    <property type="molecule type" value="Genomic_DNA"/>
</dbReference>
<proteinExistence type="inferred from homology"/>
<protein>
    <submittedName>
        <fullName evidence="9">Uncharacterized protein</fullName>
    </submittedName>
</protein>
<dbReference type="AlphaFoldDB" id="A0A5E4DDT1"/>
<evidence type="ECO:0000313" key="9">
    <source>
        <dbReference type="EMBL" id="VTJ92404.1"/>
    </source>
</evidence>
<keyword evidence="6" id="KW-0408">Iron</keyword>
<evidence type="ECO:0000256" key="2">
    <source>
        <dbReference type="ARBA" id="ARBA00010617"/>
    </source>
</evidence>
<accession>A0A5E4DDT1</accession>
<keyword evidence="4" id="KW-0479">Metal-binding</keyword>
<keyword evidence="10" id="KW-1185">Reference proteome</keyword>
<comment type="subcellular location">
    <subcellularLocation>
        <location evidence="1">Microsome membrane</location>
    </subcellularLocation>
</comment>
<keyword evidence="3" id="KW-0349">Heme</keyword>
<dbReference type="Proteomes" id="UP000335636">
    <property type="component" value="Unassembled WGS sequence"/>
</dbReference>
<reference evidence="9" key="1">
    <citation type="submission" date="2019-04" db="EMBL/GenBank/DDBJ databases">
        <authorList>
            <person name="Alioto T."/>
            <person name="Alioto T."/>
        </authorList>
    </citation>
    <scope>NUCLEOTIDE SEQUENCE [LARGE SCALE GENOMIC DNA]</scope>
</reference>
<dbReference type="GO" id="GO:0044283">
    <property type="term" value="P:small molecule biosynthetic process"/>
    <property type="evidence" value="ECO:0007669"/>
    <property type="project" value="UniProtKB-ARBA"/>
</dbReference>
<keyword evidence="5" id="KW-0492">Microsome</keyword>
<dbReference type="GO" id="GO:0020037">
    <property type="term" value="F:heme binding"/>
    <property type="evidence" value="ECO:0007669"/>
    <property type="project" value="InterPro"/>
</dbReference>
<evidence type="ECO:0000256" key="6">
    <source>
        <dbReference type="ARBA" id="ARBA00023004"/>
    </source>
</evidence>
<keyword evidence="7" id="KW-0443">Lipid metabolism</keyword>
<keyword evidence="8" id="KW-0472">Membrane</keyword>
<evidence type="ECO:0000256" key="7">
    <source>
        <dbReference type="ARBA" id="ARBA00023221"/>
    </source>
</evidence>